<sequence length="322" mass="35338">MVSYIKNTIFRGIFESFKFNNLVEYWLLFSGLCALLISLVVFGYVKIGEKRLINHYLVDQLTIFWVLAIICGLGFGMGLHRLPFRILVLANLLIESVFILSCIMVYDFLPSRAPAFYVGGDVTGLFSSAETYFLFVLAWFGLIVNMALIGDEYTVEWGRKFVGGLLIVIGILLPGFIESYGLLWACKSNHKCYQARPLTIDYGISLRELAISCAAALGITFLAGFIVSRFASWAQKYFSYGDTVTKNASSSGLLEASGDKNLPTETTLEAMSPANSQELVGSPEKQPTAGKTSTSQCLTAAAALSVVAVVGASFGRWTVRRH</sequence>
<keyword evidence="1" id="KW-0812">Transmembrane</keyword>
<feature type="transmembrane region" description="Helical" evidence="1">
    <location>
        <begin position="130"/>
        <end position="149"/>
    </location>
</feature>
<gene>
    <name evidence="2" type="ORF">HMPREF1978_01151</name>
</gene>
<reference evidence="2 3" key="1">
    <citation type="submission" date="2013-08" db="EMBL/GenBank/DDBJ databases">
        <authorList>
            <person name="Weinstock G."/>
            <person name="Sodergren E."/>
            <person name="Wylie T."/>
            <person name="Fulton L."/>
            <person name="Fulton R."/>
            <person name="Fronick C."/>
            <person name="O'Laughlin M."/>
            <person name="Godfrey J."/>
            <person name="Miner T."/>
            <person name="Herter B."/>
            <person name="Appelbaum E."/>
            <person name="Cordes M."/>
            <person name="Lek S."/>
            <person name="Wollam A."/>
            <person name="Pepin K.H."/>
            <person name="Palsikar V.B."/>
            <person name="Mitreva M."/>
            <person name="Wilson R.K."/>
        </authorList>
    </citation>
    <scope>NUCLEOTIDE SEQUENCE [LARGE SCALE GENOMIC DNA]</scope>
    <source>
        <strain evidence="2 3">F0530</strain>
    </source>
</reference>
<dbReference type="AlphaFoldDB" id="U1R6V6"/>
<comment type="caution">
    <text evidence="2">The sequence shown here is derived from an EMBL/GenBank/DDBJ whole genome shotgun (WGS) entry which is preliminary data.</text>
</comment>
<accession>U1R6V6</accession>
<proteinExistence type="predicted"/>
<keyword evidence="1" id="KW-1133">Transmembrane helix</keyword>
<dbReference type="HOGENOM" id="CLU_862304_0_0_11"/>
<evidence type="ECO:0000313" key="3">
    <source>
        <dbReference type="Proteomes" id="UP000016481"/>
    </source>
</evidence>
<dbReference type="RefSeq" id="WP_021603312.1">
    <property type="nucleotide sequence ID" value="NZ_KE951483.1"/>
</dbReference>
<feature type="transmembrane region" description="Helical" evidence="1">
    <location>
        <begin position="86"/>
        <end position="109"/>
    </location>
</feature>
<name>U1R6V6_9ACTO</name>
<dbReference type="Proteomes" id="UP000016481">
    <property type="component" value="Unassembled WGS sequence"/>
</dbReference>
<dbReference type="PATRIC" id="fig|1321817.3.peg.1012"/>
<organism evidence="2 3">
    <name type="scientific">Actinomyces graevenitzii F0530</name>
    <dbReference type="NCBI Taxonomy" id="1321817"/>
    <lineage>
        <taxon>Bacteria</taxon>
        <taxon>Bacillati</taxon>
        <taxon>Actinomycetota</taxon>
        <taxon>Actinomycetes</taxon>
        <taxon>Actinomycetales</taxon>
        <taxon>Actinomycetaceae</taxon>
        <taxon>Actinomyces</taxon>
    </lineage>
</organism>
<feature type="transmembrane region" description="Helical" evidence="1">
    <location>
        <begin position="25"/>
        <end position="45"/>
    </location>
</feature>
<dbReference type="EMBL" id="AWSC01000043">
    <property type="protein sequence ID" value="ERH15413.1"/>
    <property type="molecule type" value="Genomic_DNA"/>
</dbReference>
<feature type="transmembrane region" description="Helical" evidence="1">
    <location>
        <begin position="57"/>
        <end position="80"/>
    </location>
</feature>
<feature type="transmembrane region" description="Helical" evidence="1">
    <location>
        <begin position="298"/>
        <end position="319"/>
    </location>
</feature>
<feature type="transmembrane region" description="Helical" evidence="1">
    <location>
        <begin position="206"/>
        <end position="227"/>
    </location>
</feature>
<protein>
    <submittedName>
        <fullName evidence="2">Uncharacterized protein</fullName>
    </submittedName>
</protein>
<evidence type="ECO:0000313" key="2">
    <source>
        <dbReference type="EMBL" id="ERH15413.1"/>
    </source>
</evidence>
<keyword evidence="1" id="KW-0472">Membrane</keyword>
<feature type="transmembrane region" description="Helical" evidence="1">
    <location>
        <begin position="161"/>
        <end position="185"/>
    </location>
</feature>
<evidence type="ECO:0000256" key="1">
    <source>
        <dbReference type="SAM" id="Phobius"/>
    </source>
</evidence>